<dbReference type="InterPro" id="IPR027159">
    <property type="entry name" value="CBP80"/>
</dbReference>
<proteinExistence type="inferred from homology"/>
<dbReference type="GO" id="GO:0003729">
    <property type="term" value="F:mRNA binding"/>
    <property type="evidence" value="ECO:0007669"/>
    <property type="project" value="EnsemblFungi"/>
</dbReference>
<dbReference type="eggNOG" id="KOG1104">
    <property type="taxonomic scope" value="Eukaryota"/>
</dbReference>
<dbReference type="GO" id="GO:0006370">
    <property type="term" value="P:7-methylguanosine mRNA capping"/>
    <property type="evidence" value="ECO:0007669"/>
    <property type="project" value="UniProtKB-KW"/>
</dbReference>
<dbReference type="PANTHER" id="PTHR12412">
    <property type="entry name" value="CAP BINDING PROTEIN"/>
    <property type="match status" value="1"/>
</dbReference>
<evidence type="ECO:0000259" key="13">
    <source>
        <dbReference type="SMART" id="SM00543"/>
    </source>
</evidence>
<keyword evidence="3" id="KW-0813">Transport</keyword>
<evidence type="ECO:0000256" key="5">
    <source>
        <dbReference type="ARBA" id="ARBA00022816"/>
    </source>
</evidence>
<protein>
    <recommendedName>
        <fullName evidence="11">Nuclear cap-binding protein complex subunit 1</fullName>
    </recommendedName>
    <alternativeName>
        <fullName evidence="10">80 kDa nuclear cap-binding protein</fullName>
    </alternativeName>
</protein>
<dbReference type="InterPro" id="IPR015172">
    <property type="entry name" value="MIF4G-like_typ-1"/>
</dbReference>
<evidence type="ECO:0000256" key="11">
    <source>
        <dbReference type="ARBA" id="ARBA00074671"/>
    </source>
</evidence>
<dbReference type="SMART" id="SM00543">
    <property type="entry name" value="MIF4G"/>
    <property type="match status" value="1"/>
</dbReference>
<keyword evidence="5" id="KW-0509">mRNA transport</keyword>
<dbReference type="GO" id="GO:0000243">
    <property type="term" value="C:commitment complex"/>
    <property type="evidence" value="ECO:0007669"/>
    <property type="project" value="EnsemblFungi"/>
</dbReference>
<reference evidence="14 15" key="1">
    <citation type="journal article" date="2011" name="Proc. Natl. Acad. Sci. U.S.A.">
        <title>Evolutionary erosion of yeast sex chromosomes by mating-type switching accidents.</title>
        <authorList>
            <person name="Gordon J.L."/>
            <person name="Armisen D."/>
            <person name="Proux-Wera E."/>
            <person name="Oheigeartaigh S.S."/>
            <person name="Byrne K.P."/>
            <person name="Wolfe K.H."/>
        </authorList>
    </citation>
    <scope>NUCLEOTIDE SEQUENCE [LARGE SCALE GENOMIC DNA]</scope>
    <source>
        <strain evidence="15">ATCC 24235 / CBS 4417 / NBRC 1672 / NRRL Y-8282 / UCD 70-5</strain>
    </source>
</reference>
<evidence type="ECO:0000256" key="10">
    <source>
        <dbReference type="ARBA" id="ARBA00030965"/>
    </source>
</evidence>
<dbReference type="GO" id="GO:0005846">
    <property type="term" value="C:nuclear cap binding complex"/>
    <property type="evidence" value="ECO:0007669"/>
    <property type="project" value="EnsemblFungi"/>
</dbReference>
<dbReference type="InterPro" id="IPR016024">
    <property type="entry name" value="ARM-type_fold"/>
</dbReference>
<evidence type="ECO:0000256" key="12">
    <source>
        <dbReference type="SAM" id="MobiDB-lite"/>
    </source>
</evidence>
<dbReference type="GO" id="GO:0031124">
    <property type="term" value="P:mRNA 3'-end processing"/>
    <property type="evidence" value="ECO:0007669"/>
    <property type="project" value="EnsemblFungi"/>
</dbReference>
<keyword evidence="15" id="KW-1185">Reference proteome</keyword>
<feature type="domain" description="MIF4G" evidence="13">
    <location>
        <begin position="35"/>
        <end position="251"/>
    </location>
</feature>
<dbReference type="GO" id="GO:0042789">
    <property type="term" value="P:mRNA transcription by RNA polymerase II"/>
    <property type="evidence" value="ECO:0007669"/>
    <property type="project" value="EnsemblFungi"/>
</dbReference>
<dbReference type="GO" id="GO:0000184">
    <property type="term" value="P:nuclear-transcribed mRNA catabolic process, nonsense-mediated decay"/>
    <property type="evidence" value="ECO:0007669"/>
    <property type="project" value="EnsemblFungi"/>
</dbReference>
<dbReference type="KEGG" id="tpf:TPHA_0G02350"/>
<dbReference type="RefSeq" id="XP_003686504.1">
    <property type="nucleotide sequence ID" value="XM_003686456.1"/>
</dbReference>
<dbReference type="STRING" id="1071381.G8BVZ2"/>
<keyword evidence="9" id="KW-0539">Nucleus</keyword>
<feature type="region of interest" description="Disordered" evidence="12">
    <location>
        <begin position="1"/>
        <end position="22"/>
    </location>
</feature>
<evidence type="ECO:0000256" key="1">
    <source>
        <dbReference type="ARBA" id="ARBA00004123"/>
    </source>
</evidence>
<sequence length="837" mass="96634">MSGRKRSADFDDDGYRDFRPRMPKRQRVPPVVQLCKEMMPDICTIGESVKAFEEDIKFLSEAIISEFGHEEYFNNALLSTFKAVIFEQPHKQPSIALLTMVVNTQNQEAGKSIVNFFVAELQQLINESTNEDFKVASNETGPWNRSKLIIRFLSLLSPMISLDDLMNLYRSFFNLAIELNNIEVDKRNPLSEAIYSNTLINIPYLFFFNRANEVLKSKVEELLIYVETSYQLRVNDIQLLDEYNGQNPIPRVELIQVILSNVKKALANNAEQLTQLFPNWLHLLTAQPGDQGFNEALRLPDVEELKVFSSFDKDFGSIDNMWKTPRFNFHVYLPTSSSDFETIIPITTYAGFLFKDIILDIIQGMEFNRKAVAKQVIMLHQFFKEGIFAEAGISIAQLNQQFEQDPLISTFKLEDLVIETILSLIFKLPTVLQPYAYYYTLLVEICQNSPKAIAPVFGRAFRFFYTNIDNLDFELKQRYLDWFSIQMSNFSFSWKWNEWEEDSQKYGKTLYNPKMVFAKNLISKELRLTSNTLDVEESLTNEFKQYLDNAYVTRDELIGYYQSFFHSFTVNPEDVKKHDLYFIQENVPISATVRKLLDYMHKQGENKVVTELDEIIKEFKEDYGNIIVDFDRFIVALMIQCVAHSGSRSLSHANKYISDLTEDIKHAFSSLEIDEAKKEYTIVEAMLRFWNSNSQTGFLNTDALRYAGFITTKSLFSFCFEESNGRNLGLTDATAVESVLRNLSQDSALTSGNTENFENIFEKLCLILNDCVSKLGATVTEAIVLPMLDESATSFDPALLQQLDLIWKYQTALSFIKSILRKYSKEYKLLSEKSILG</sequence>
<evidence type="ECO:0000256" key="6">
    <source>
        <dbReference type="ARBA" id="ARBA00022884"/>
    </source>
</evidence>
<dbReference type="GO" id="GO:0000398">
    <property type="term" value="P:mRNA splicing, via spliceosome"/>
    <property type="evidence" value="ECO:0007669"/>
    <property type="project" value="EnsemblFungi"/>
</dbReference>
<gene>
    <name evidence="14" type="primary">TPHA0G02350</name>
    <name evidence="14" type="ordered locus">TPHA_0G02350</name>
</gene>
<accession>G8BVZ2</accession>
<evidence type="ECO:0000256" key="7">
    <source>
        <dbReference type="ARBA" id="ARBA00023042"/>
    </source>
</evidence>
<keyword evidence="7" id="KW-0506">mRNA capping</keyword>
<dbReference type="GeneID" id="11535821"/>
<dbReference type="OrthoDB" id="10252707at2759"/>
<dbReference type="SUPFAM" id="SSF48371">
    <property type="entry name" value="ARM repeat"/>
    <property type="match status" value="3"/>
</dbReference>
<evidence type="ECO:0000256" key="9">
    <source>
        <dbReference type="ARBA" id="ARBA00023242"/>
    </source>
</evidence>
<evidence type="ECO:0000313" key="15">
    <source>
        <dbReference type="Proteomes" id="UP000005666"/>
    </source>
</evidence>
<dbReference type="Pfam" id="PF09090">
    <property type="entry name" value="MIF4G_like_2"/>
    <property type="match status" value="1"/>
</dbReference>
<dbReference type="InterPro" id="IPR003890">
    <property type="entry name" value="MIF4G-like_typ-3"/>
</dbReference>
<dbReference type="GO" id="GO:0006970">
    <property type="term" value="P:response to osmotic stress"/>
    <property type="evidence" value="ECO:0007669"/>
    <property type="project" value="EnsemblFungi"/>
</dbReference>
<dbReference type="InterPro" id="IPR015174">
    <property type="entry name" value="MIF4G-like_typ-2"/>
</dbReference>
<dbReference type="Pfam" id="PF09088">
    <property type="entry name" value="MIF4G_like"/>
    <property type="match status" value="1"/>
</dbReference>
<dbReference type="Gene3D" id="1.25.40.180">
    <property type="match status" value="3"/>
</dbReference>
<dbReference type="FunFam" id="1.25.40.180:FF:000056">
    <property type="entry name" value="Sto1p"/>
    <property type="match status" value="1"/>
</dbReference>
<comment type="subcellular location">
    <subcellularLocation>
        <location evidence="1">Nucleus</location>
    </subcellularLocation>
</comment>
<evidence type="ECO:0000256" key="8">
    <source>
        <dbReference type="ARBA" id="ARBA00023187"/>
    </source>
</evidence>
<keyword evidence="6" id="KW-0694">RNA-binding</keyword>
<dbReference type="Proteomes" id="UP000005666">
    <property type="component" value="Chromosome 7"/>
</dbReference>
<dbReference type="GO" id="GO:0006406">
    <property type="term" value="P:mRNA export from nucleus"/>
    <property type="evidence" value="ECO:0007669"/>
    <property type="project" value="EnsemblFungi"/>
</dbReference>
<evidence type="ECO:0000256" key="2">
    <source>
        <dbReference type="ARBA" id="ARBA00007413"/>
    </source>
</evidence>
<keyword evidence="4" id="KW-0507">mRNA processing</keyword>
<dbReference type="AlphaFoldDB" id="G8BVZ2"/>
<dbReference type="HOGENOM" id="CLU_011380_0_0_1"/>
<dbReference type="Pfam" id="PF02854">
    <property type="entry name" value="MIF4G"/>
    <property type="match status" value="1"/>
</dbReference>
<keyword evidence="8" id="KW-0508">mRNA splicing</keyword>
<dbReference type="EMBL" id="HE612862">
    <property type="protein sequence ID" value="CCE64070.1"/>
    <property type="molecule type" value="Genomic_DNA"/>
</dbReference>
<dbReference type="PANTHER" id="PTHR12412:SF2">
    <property type="entry name" value="NUCLEAR CAP-BINDING PROTEIN SUBUNIT 1"/>
    <property type="match status" value="1"/>
</dbReference>
<evidence type="ECO:0000256" key="3">
    <source>
        <dbReference type="ARBA" id="ARBA00022448"/>
    </source>
</evidence>
<feature type="compositionally biased region" description="Basic and acidic residues" evidence="12">
    <location>
        <begin position="1"/>
        <end position="20"/>
    </location>
</feature>
<dbReference type="OMA" id="CAAEGLM"/>
<name>G8BVZ2_TETPH</name>
<organism evidence="14 15">
    <name type="scientific">Tetrapisispora phaffii (strain ATCC 24235 / CBS 4417 / NBRC 1672 / NRRL Y-8282 / UCD 70-5)</name>
    <name type="common">Yeast</name>
    <name type="synonym">Fabospora phaffii</name>
    <dbReference type="NCBI Taxonomy" id="1071381"/>
    <lineage>
        <taxon>Eukaryota</taxon>
        <taxon>Fungi</taxon>
        <taxon>Dikarya</taxon>
        <taxon>Ascomycota</taxon>
        <taxon>Saccharomycotina</taxon>
        <taxon>Saccharomycetes</taxon>
        <taxon>Saccharomycetales</taxon>
        <taxon>Saccharomycetaceae</taxon>
        <taxon>Tetrapisispora</taxon>
    </lineage>
</organism>
<evidence type="ECO:0000313" key="14">
    <source>
        <dbReference type="EMBL" id="CCE64070.1"/>
    </source>
</evidence>
<comment type="similarity">
    <text evidence="2">Belongs to the NCBP1 family.</text>
</comment>
<dbReference type="GO" id="GO:0000339">
    <property type="term" value="F:RNA cap binding"/>
    <property type="evidence" value="ECO:0007669"/>
    <property type="project" value="InterPro"/>
</dbReference>
<evidence type="ECO:0000256" key="4">
    <source>
        <dbReference type="ARBA" id="ARBA00022664"/>
    </source>
</evidence>